<dbReference type="Proteomes" id="UP000242188">
    <property type="component" value="Unassembled WGS sequence"/>
</dbReference>
<feature type="region of interest" description="Disordered" evidence="1">
    <location>
        <begin position="278"/>
        <end position="306"/>
    </location>
</feature>
<evidence type="ECO:0000256" key="1">
    <source>
        <dbReference type="SAM" id="MobiDB-lite"/>
    </source>
</evidence>
<evidence type="ECO:0000259" key="2">
    <source>
        <dbReference type="Pfam" id="PF25377"/>
    </source>
</evidence>
<dbReference type="PANTHER" id="PTHR47915:SF1">
    <property type="entry name" value="SI:DKEY-19B23.7"/>
    <property type="match status" value="1"/>
</dbReference>
<dbReference type="OrthoDB" id="239865at2759"/>
<dbReference type="AlphaFoldDB" id="A0A210QK22"/>
<reference evidence="3 4" key="1">
    <citation type="journal article" date="2017" name="Nat. Ecol. Evol.">
        <title>Scallop genome provides insights into evolution of bilaterian karyotype and development.</title>
        <authorList>
            <person name="Wang S."/>
            <person name="Zhang J."/>
            <person name="Jiao W."/>
            <person name="Li J."/>
            <person name="Xun X."/>
            <person name="Sun Y."/>
            <person name="Guo X."/>
            <person name="Huan P."/>
            <person name="Dong B."/>
            <person name="Zhang L."/>
            <person name="Hu X."/>
            <person name="Sun X."/>
            <person name="Wang J."/>
            <person name="Zhao C."/>
            <person name="Wang Y."/>
            <person name="Wang D."/>
            <person name="Huang X."/>
            <person name="Wang R."/>
            <person name="Lv J."/>
            <person name="Li Y."/>
            <person name="Zhang Z."/>
            <person name="Liu B."/>
            <person name="Lu W."/>
            <person name="Hui Y."/>
            <person name="Liang J."/>
            <person name="Zhou Z."/>
            <person name="Hou R."/>
            <person name="Li X."/>
            <person name="Liu Y."/>
            <person name="Li H."/>
            <person name="Ning X."/>
            <person name="Lin Y."/>
            <person name="Zhao L."/>
            <person name="Xing Q."/>
            <person name="Dou J."/>
            <person name="Li Y."/>
            <person name="Mao J."/>
            <person name="Guo H."/>
            <person name="Dou H."/>
            <person name="Li T."/>
            <person name="Mu C."/>
            <person name="Jiang W."/>
            <person name="Fu Q."/>
            <person name="Fu X."/>
            <person name="Miao Y."/>
            <person name="Liu J."/>
            <person name="Yu Q."/>
            <person name="Li R."/>
            <person name="Liao H."/>
            <person name="Li X."/>
            <person name="Kong Y."/>
            <person name="Jiang Z."/>
            <person name="Chourrout D."/>
            <person name="Li R."/>
            <person name="Bao Z."/>
        </authorList>
    </citation>
    <scope>NUCLEOTIDE SEQUENCE [LARGE SCALE GENOMIC DNA]</scope>
    <source>
        <strain evidence="3 4">PY_sf001</strain>
    </source>
</reference>
<feature type="domain" description="DUF7886" evidence="2">
    <location>
        <begin position="111"/>
        <end position="255"/>
    </location>
</feature>
<gene>
    <name evidence="3" type="ORF">KP79_PYT20676</name>
</gene>
<dbReference type="InterPro" id="IPR057208">
    <property type="entry name" value="DUF7886"/>
</dbReference>
<sequence length="317" mass="35492">MDAHSQEVLLKKRLQGFLSEMLKMGTLKGFKHFATYMRGREEMVISIVNEPQTTHHTYVSESGGTGFSSPDRSGSLTSQNLPYDKRSLLISMRSQMTLSTAPKGVGLPPASPSDQEIQIGGEDSTLFLVAGYARYCCPYVWVRSNHERLIKLTGDSANDKDCPLKLKTTLHWKDSDYNVWDIVAELVKLCCYPAPINPYEIDFDYFDSLTLPEQVLATAAMSNFLQKVLVHVPDDKAYISKVFEEIQLLTKLHFTALQKVAKSGGIPVLNQHLQAATRRQHRTSGSSVSSRQRIPSSGEKYWGGQQAPARGYSYSQY</sequence>
<dbReference type="Pfam" id="PF25377">
    <property type="entry name" value="DUF7886"/>
    <property type="match status" value="1"/>
</dbReference>
<organism evidence="3 4">
    <name type="scientific">Mizuhopecten yessoensis</name>
    <name type="common">Japanese scallop</name>
    <name type="synonym">Patinopecten yessoensis</name>
    <dbReference type="NCBI Taxonomy" id="6573"/>
    <lineage>
        <taxon>Eukaryota</taxon>
        <taxon>Metazoa</taxon>
        <taxon>Spiralia</taxon>
        <taxon>Lophotrochozoa</taxon>
        <taxon>Mollusca</taxon>
        <taxon>Bivalvia</taxon>
        <taxon>Autobranchia</taxon>
        <taxon>Pteriomorphia</taxon>
        <taxon>Pectinida</taxon>
        <taxon>Pectinoidea</taxon>
        <taxon>Pectinidae</taxon>
        <taxon>Mizuhopecten</taxon>
    </lineage>
</organism>
<evidence type="ECO:0000313" key="4">
    <source>
        <dbReference type="Proteomes" id="UP000242188"/>
    </source>
</evidence>
<evidence type="ECO:0000313" key="3">
    <source>
        <dbReference type="EMBL" id="OWF49102.1"/>
    </source>
</evidence>
<comment type="caution">
    <text evidence="3">The sequence shown here is derived from an EMBL/GenBank/DDBJ whole genome shotgun (WGS) entry which is preliminary data.</text>
</comment>
<proteinExistence type="predicted"/>
<keyword evidence="4" id="KW-1185">Reference proteome</keyword>
<name>A0A210QK22_MIZYE</name>
<protein>
    <recommendedName>
        <fullName evidence="2">DUF7886 domain-containing protein</fullName>
    </recommendedName>
</protein>
<dbReference type="EMBL" id="NEDP02003256">
    <property type="protein sequence ID" value="OWF49102.1"/>
    <property type="molecule type" value="Genomic_DNA"/>
</dbReference>
<dbReference type="PANTHER" id="PTHR47915">
    <property type="entry name" value="SI:DKEY-19B23.7"/>
    <property type="match status" value="1"/>
</dbReference>
<accession>A0A210QK22</accession>
<feature type="compositionally biased region" description="Low complexity" evidence="1">
    <location>
        <begin position="283"/>
        <end position="297"/>
    </location>
</feature>
<feature type="region of interest" description="Disordered" evidence="1">
    <location>
        <begin position="56"/>
        <end position="80"/>
    </location>
</feature>